<proteinExistence type="predicted"/>
<dbReference type="AlphaFoldDB" id="A0A0C2SXM8"/>
<protein>
    <submittedName>
        <fullName evidence="2">Uncharacterized protein</fullName>
    </submittedName>
</protein>
<evidence type="ECO:0000313" key="2">
    <source>
        <dbReference type="EMBL" id="KIL58894.1"/>
    </source>
</evidence>
<evidence type="ECO:0000256" key="1">
    <source>
        <dbReference type="SAM" id="MobiDB-lite"/>
    </source>
</evidence>
<gene>
    <name evidence="2" type="ORF">M378DRAFT_170083</name>
</gene>
<name>A0A0C2SXM8_AMAMK</name>
<keyword evidence="3" id="KW-1185">Reference proteome</keyword>
<feature type="region of interest" description="Disordered" evidence="1">
    <location>
        <begin position="74"/>
        <end position="98"/>
    </location>
</feature>
<accession>A0A0C2SXM8</accession>
<feature type="compositionally biased region" description="Basic and acidic residues" evidence="1">
    <location>
        <begin position="74"/>
        <end position="94"/>
    </location>
</feature>
<dbReference type="HOGENOM" id="CLU_1578098_0_0_1"/>
<dbReference type="EMBL" id="KN818327">
    <property type="protein sequence ID" value="KIL58894.1"/>
    <property type="molecule type" value="Genomic_DNA"/>
</dbReference>
<dbReference type="InParanoid" id="A0A0C2SXM8"/>
<organism evidence="2 3">
    <name type="scientific">Amanita muscaria (strain Koide BX008)</name>
    <dbReference type="NCBI Taxonomy" id="946122"/>
    <lineage>
        <taxon>Eukaryota</taxon>
        <taxon>Fungi</taxon>
        <taxon>Dikarya</taxon>
        <taxon>Basidiomycota</taxon>
        <taxon>Agaricomycotina</taxon>
        <taxon>Agaricomycetes</taxon>
        <taxon>Agaricomycetidae</taxon>
        <taxon>Agaricales</taxon>
        <taxon>Pluteineae</taxon>
        <taxon>Amanitaceae</taxon>
        <taxon>Amanita</taxon>
    </lineage>
</organism>
<sequence length="169" mass="19501">MSVARTTRGISKIPGVSTFRSAYQPPVPELRVVSLDPCGKCRKEFKPLSDTPWDEVIQDVVEHVRLCERVTKELDQSKRHGRKTDEEKKRDERAKKRRTVFQQDPWAALVEPTQVRCGACGTLIQLDKRRKFYPGLWNNHRARCPGIDRIFNRAERVVVAFQTSSGCEH</sequence>
<evidence type="ECO:0000313" key="3">
    <source>
        <dbReference type="Proteomes" id="UP000054549"/>
    </source>
</evidence>
<dbReference type="OrthoDB" id="2855464at2759"/>
<dbReference type="Proteomes" id="UP000054549">
    <property type="component" value="Unassembled WGS sequence"/>
</dbReference>
<reference evidence="2 3" key="1">
    <citation type="submission" date="2014-04" db="EMBL/GenBank/DDBJ databases">
        <title>Evolutionary Origins and Diversification of the Mycorrhizal Mutualists.</title>
        <authorList>
            <consortium name="DOE Joint Genome Institute"/>
            <consortium name="Mycorrhizal Genomics Consortium"/>
            <person name="Kohler A."/>
            <person name="Kuo A."/>
            <person name="Nagy L.G."/>
            <person name="Floudas D."/>
            <person name="Copeland A."/>
            <person name="Barry K.W."/>
            <person name="Cichocki N."/>
            <person name="Veneault-Fourrey C."/>
            <person name="LaButti K."/>
            <person name="Lindquist E.A."/>
            <person name="Lipzen A."/>
            <person name="Lundell T."/>
            <person name="Morin E."/>
            <person name="Murat C."/>
            <person name="Riley R."/>
            <person name="Ohm R."/>
            <person name="Sun H."/>
            <person name="Tunlid A."/>
            <person name="Henrissat B."/>
            <person name="Grigoriev I.V."/>
            <person name="Hibbett D.S."/>
            <person name="Martin F."/>
        </authorList>
    </citation>
    <scope>NUCLEOTIDE SEQUENCE [LARGE SCALE GENOMIC DNA]</scope>
    <source>
        <strain evidence="2 3">Koide BX008</strain>
    </source>
</reference>